<dbReference type="GO" id="GO:0006974">
    <property type="term" value="P:DNA damage response"/>
    <property type="evidence" value="ECO:0007669"/>
    <property type="project" value="TreeGrafter"/>
</dbReference>
<dbReference type="STRING" id="7176.B0WD60"/>
<dbReference type="VEuPathDB" id="VectorBase:CQUJHB008565"/>
<dbReference type="Gene3D" id="3.30.720.50">
    <property type="match status" value="1"/>
</dbReference>
<comment type="pathway">
    <text evidence="2">Protein modification; protein ubiquitination.</text>
</comment>
<dbReference type="EC" id="2.3.2.26" evidence="2"/>
<evidence type="ECO:0000313" key="7">
    <source>
        <dbReference type="Proteomes" id="UP000002320"/>
    </source>
</evidence>
<dbReference type="Pfam" id="PF02825">
    <property type="entry name" value="WWE"/>
    <property type="match status" value="1"/>
</dbReference>
<organism>
    <name type="scientific">Culex quinquefasciatus</name>
    <name type="common">Southern house mosquito</name>
    <name type="synonym">Culex pungens</name>
    <dbReference type="NCBI Taxonomy" id="7176"/>
    <lineage>
        <taxon>Eukaryota</taxon>
        <taxon>Metazoa</taxon>
        <taxon>Ecdysozoa</taxon>
        <taxon>Arthropoda</taxon>
        <taxon>Hexapoda</taxon>
        <taxon>Insecta</taxon>
        <taxon>Pterygota</taxon>
        <taxon>Neoptera</taxon>
        <taxon>Endopterygota</taxon>
        <taxon>Diptera</taxon>
        <taxon>Nematocera</taxon>
        <taxon>Culicoidea</taxon>
        <taxon>Culicidae</taxon>
        <taxon>Culicinae</taxon>
        <taxon>Culicini</taxon>
        <taxon>Culex</taxon>
        <taxon>Culex</taxon>
    </lineage>
</organism>
<dbReference type="PANTHER" id="PTHR45670">
    <property type="entry name" value="E3 UBIQUITIN-PROTEIN LIGASE TRIP12"/>
    <property type="match status" value="1"/>
</dbReference>
<dbReference type="AlphaFoldDB" id="B0WD60"/>
<keyword evidence="2" id="KW-0833">Ubl conjugation pathway</keyword>
<dbReference type="InParanoid" id="B0WD60"/>
<evidence type="ECO:0000256" key="2">
    <source>
        <dbReference type="RuleBase" id="RU369009"/>
    </source>
</evidence>
<protein>
    <recommendedName>
        <fullName evidence="2">E3 ubiquitin-protein ligase</fullName>
        <ecNumber evidence="2">2.3.2.26</ecNumber>
    </recommendedName>
</protein>
<feature type="compositionally biased region" description="Polar residues" evidence="3">
    <location>
        <begin position="157"/>
        <end position="173"/>
    </location>
</feature>
<comment type="similarity">
    <text evidence="2">Belongs to the UPL family. K-HECT subfamily.</text>
</comment>
<dbReference type="EMBL" id="DS231894">
    <property type="protein sequence ID" value="EDS44238.1"/>
    <property type="molecule type" value="Genomic_DNA"/>
</dbReference>
<dbReference type="EnsemblMetazoa" id="CPIJ005003-RA">
    <property type="protein sequence ID" value="CPIJ005003-PA"/>
    <property type="gene ID" value="CPIJ005003"/>
</dbReference>
<dbReference type="SMART" id="SM00678">
    <property type="entry name" value="WWE"/>
    <property type="match status" value="1"/>
</dbReference>
<accession>B0WD60</accession>
<dbReference type="VEuPathDB" id="VectorBase:CPIJ005003"/>
<feature type="region of interest" description="Disordered" evidence="3">
    <location>
        <begin position="149"/>
        <end position="179"/>
    </location>
</feature>
<gene>
    <name evidence="6" type="primary">6036617</name>
    <name evidence="5" type="ORF">CpipJ_CPIJ005003</name>
</gene>
<dbReference type="GO" id="GO:0061630">
    <property type="term" value="F:ubiquitin protein ligase activity"/>
    <property type="evidence" value="ECO:0007669"/>
    <property type="project" value="UniProtKB-UniRule"/>
</dbReference>
<dbReference type="GO" id="GO:0016607">
    <property type="term" value="C:nuclear speck"/>
    <property type="evidence" value="ECO:0007669"/>
    <property type="project" value="TreeGrafter"/>
</dbReference>
<dbReference type="PROSITE" id="PS50918">
    <property type="entry name" value="WWE"/>
    <property type="match status" value="1"/>
</dbReference>
<dbReference type="eggNOG" id="KOG0168">
    <property type="taxonomic scope" value="Eukaryota"/>
</dbReference>
<dbReference type="InterPro" id="IPR037197">
    <property type="entry name" value="WWE_dom_sf"/>
</dbReference>
<comment type="catalytic activity">
    <reaction evidence="2">
        <text>S-ubiquitinyl-[E2 ubiquitin-conjugating enzyme]-L-cysteine + [acceptor protein]-L-lysine = [E2 ubiquitin-conjugating enzyme]-L-cysteine + N(6)-ubiquitinyl-[acceptor protein]-L-lysine.</text>
        <dbReference type="EC" id="2.3.2.26"/>
    </reaction>
</comment>
<dbReference type="PANTHER" id="PTHR45670:SF13">
    <property type="entry name" value="E3 UBIQUITIN-PROTEIN LIGASE TRIP12"/>
    <property type="match status" value="1"/>
</dbReference>
<dbReference type="GO" id="GO:0000209">
    <property type="term" value="P:protein polyubiquitination"/>
    <property type="evidence" value="ECO:0007669"/>
    <property type="project" value="TreeGrafter"/>
</dbReference>
<dbReference type="SUPFAM" id="SSF117839">
    <property type="entry name" value="WWE domain"/>
    <property type="match status" value="1"/>
</dbReference>
<proteinExistence type="inferred from homology"/>
<evidence type="ECO:0000313" key="6">
    <source>
        <dbReference type="EnsemblMetazoa" id="CPIJ005003-PA"/>
    </source>
</evidence>
<name>B0WD60_CULQU</name>
<dbReference type="GO" id="GO:0008270">
    <property type="term" value="F:zinc ion binding"/>
    <property type="evidence" value="ECO:0007669"/>
    <property type="project" value="InterPro"/>
</dbReference>
<feature type="domain" description="WWE" evidence="4">
    <location>
        <begin position="52"/>
        <end position="129"/>
    </location>
</feature>
<dbReference type="HOGENOM" id="CLU_974046_0_0_1"/>
<keyword evidence="7" id="KW-1185">Reference proteome</keyword>
<evidence type="ECO:0000259" key="4">
    <source>
        <dbReference type="PROSITE" id="PS50918"/>
    </source>
</evidence>
<reference evidence="5" key="1">
    <citation type="submission" date="2007-03" db="EMBL/GenBank/DDBJ databases">
        <title>Annotation of Culex pipiens quinquefasciatus.</title>
        <authorList>
            <consortium name="The Broad Institute Genome Sequencing Platform"/>
            <person name="Atkinson P.W."/>
            <person name="Hemingway J."/>
            <person name="Christensen B.M."/>
            <person name="Higgs S."/>
            <person name="Kodira C."/>
            <person name="Hannick L."/>
            <person name="Megy K."/>
            <person name="O'Leary S."/>
            <person name="Pearson M."/>
            <person name="Haas B.J."/>
            <person name="Mauceli E."/>
            <person name="Wortman J.R."/>
            <person name="Lee N.H."/>
            <person name="Guigo R."/>
            <person name="Stanke M."/>
            <person name="Alvarado L."/>
            <person name="Amedeo P."/>
            <person name="Antoine C.H."/>
            <person name="Arensburger P."/>
            <person name="Bidwell S.L."/>
            <person name="Crawford M."/>
            <person name="Camaro F."/>
            <person name="Devon K."/>
            <person name="Engels R."/>
            <person name="Hammond M."/>
            <person name="Howarth C."/>
            <person name="Koehrsen M."/>
            <person name="Lawson D."/>
            <person name="Montgomery P."/>
            <person name="Nene V."/>
            <person name="Nusbaum C."/>
            <person name="Puiu D."/>
            <person name="Romero-Severson J."/>
            <person name="Severson D.W."/>
            <person name="Shumway M."/>
            <person name="Sisk P."/>
            <person name="Stolte C."/>
            <person name="Zeng Q."/>
            <person name="Eisenstadt E."/>
            <person name="Fraser-Liggett C."/>
            <person name="Strausberg R."/>
            <person name="Galagan J."/>
            <person name="Birren B."/>
            <person name="Collins F.H."/>
        </authorList>
    </citation>
    <scope>NUCLEOTIDE SEQUENCE [LARGE SCALE GENOMIC DNA]</scope>
    <source>
        <strain evidence="5">JHB</strain>
    </source>
</reference>
<dbReference type="GO" id="GO:0043161">
    <property type="term" value="P:proteasome-mediated ubiquitin-dependent protein catabolic process"/>
    <property type="evidence" value="ECO:0007669"/>
    <property type="project" value="TreeGrafter"/>
</dbReference>
<keyword evidence="1 2" id="KW-0808">Transferase</keyword>
<dbReference type="InterPro" id="IPR045322">
    <property type="entry name" value="HECTD1/TRIP12-like"/>
</dbReference>
<dbReference type="Proteomes" id="UP000002320">
    <property type="component" value="Unassembled WGS sequence"/>
</dbReference>
<reference evidence="6" key="2">
    <citation type="submission" date="2021-02" db="UniProtKB">
        <authorList>
            <consortium name="EnsemblMetazoa"/>
        </authorList>
    </citation>
    <scope>IDENTIFICATION</scope>
    <source>
        <strain evidence="6">JHB</strain>
    </source>
</reference>
<dbReference type="OrthoDB" id="271273at2759"/>
<sequence>MKVWIKNRSRSVLISGTFTNLLTGSSDTVTTDVELVPRSPSELYEITCLIGGLMTRLPTDGILRRRSVPVDDRGVCRPYSSIYSRMIETAHLNSDDEISLSTLGRTYTIDFHSMQRINGDTGTTRTVQRKINHALLAQPQGTMIITAGTPTKKPVSQAPTSSTLLHSPTNPEAGSSKRSRLYQTHPHLSGTYAYNAELGILTFPLSIARIPHTISQPGPTEGVGHTEAQGRNPRAAANQNRVLTMPREVSHLQQCPANLQQLRHPIQYFNTQSSPYVYLHGNCKVF</sequence>
<evidence type="ECO:0000313" key="5">
    <source>
        <dbReference type="EMBL" id="EDS44238.1"/>
    </source>
</evidence>
<dbReference type="KEGG" id="cqu:CpipJ_CPIJ005003"/>
<dbReference type="InterPro" id="IPR004170">
    <property type="entry name" value="WWE_dom"/>
</dbReference>
<dbReference type="InterPro" id="IPR018123">
    <property type="entry name" value="WWE-dom_subgr"/>
</dbReference>
<evidence type="ECO:0000256" key="3">
    <source>
        <dbReference type="SAM" id="MobiDB-lite"/>
    </source>
</evidence>
<evidence type="ECO:0000256" key="1">
    <source>
        <dbReference type="ARBA" id="ARBA00022679"/>
    </source>
</evidence>